<feature type="domain" description="SpaA-like prealbumin fold" evidence="9">
    <location>
        <begin position="895"/>
        <end position="968"/>
    </location>
</feature>
<feature type="domain" description="SpaA-like prealbumin fold" evidence="9">
    <location>
        <begin position="1168"/>
        <end position="1245"/>
    </location>
</feature>
<feature type="domain" description="SpaA-like prealbumin fold" evidence="9">
    <location>
        <begin position="1350"/>
        <end position="1429"/>
    </location>
</feature>
<evidence type="ECO:0000313" key="11">
    <source>
        <dbReference type="Proteomes" id="UP000191448"/>
    </source>
</evidence>
<dbReference type="Pfam" id="PF17802">
    <property type="entry name" value="SpaA"/>
    <property type="match status" value="11"/>
</dbReference>
<keyword evidence="5" id="KW-0732">Signal</keyword>
<feature type="domain" description="SpaA-like prealbumin fold" evidence="9">
    <location>
        <begin position="713"/>
        <end position="789"/>
    </location>
</feature>
<feature type="domain" description="SpaA-like prealbumin fold" evidence="9">
    <location>
        <begin position="622"/>
        <end position="701"/>
    </location>
</feature>
<gene>
    <name evidence="10" type="ORF">CLTHE_08690</name>
</gene>
<feature type="compositionally biased region" description="Polar residues" evidence="7">
    <location>
        <begin position="1480"/>
        <end position="1495"/>
    </location>
</feature>
<evidence type="ECO:0000259" key="9">
    <source>
        <dbReference type="Pfam" id="PF17802"/>
    </source>
</evidence>
<feature type="domain" description="SpaA-like prealbumin fold" evidence="9">
    <location>
        <begin position="1259"/>
        <end position="1337"/>
    </location>
</feature>
<feature type="domain" description="SpaA-like prealbumin fold" evidence="9">
    <location>
        <begin position="804"/>
        <end position="883"/>
    </location>
</feature>
<dbReference type="EMBL" id="LTAY01000026">
    <property type="protein sequence ID" value="OPX49115.1"/>
    <property type="molecule type" value="Genomic_DNA"/>
</dbReference>
<feature type="domain" description="SpaA-like prealbumin fold" evidence="9">
    <location>
        <begin position="1077"/>
        <end position="1150"/>
    </location>
</feature>
<accession>A0A1V4SX38</accession>
<reference evidence="10 11" key="1">
    <citation type="submission" date="2016-02" db="EMBL/GenBank/DDBJ databases">
        <title>Genome sequence of Clostridium thermobutyricum DSM 4928.</title>
        <authorList>
            <person name="Poehlein A."/>
            <person name="Daniel R."/>
        </authorList>
    </citation>
    <scope>NUCLEOTIDE SEQUENCE [LARGE SCALE GENOMIC DNA]</scope>
    <source>
        <strain evidence="10 11">DSM 4928</strain>
    </source>
</reference>
<dbReference type="Gene3D" id="2.60.40.10">
    <property type="entry name" value="Immunoglobulins"/>
    <property type="match status" value="11"/>
</dbReference>
<dbReference type="SUPFAM" id="SSF49478">
    <property type="entry name" value="Cna protein B-type domain"/>
    <property type="match status" value="10"/>
</dbReference>
<dbReference type="RefSeq" id="WP_080022164.1">
    <property type="nucleotide sequence ID" value="NZ_LTAY01000026.1"/>
</dbReference>
<dbReference type="SUPFAM" id="SSF49401">
    <property type="entry name" value="Bacterial adhesins"/>
    <property type="match status" value="2"/>
</dbReference>
<proteinExistence type="inferred from homology"/>
<name>A0A1V4SX38_9CLOT</name>
<sequence>MDCTNSKSVLKKLSVALIMFMFLTLTQGYQNSFADNIVSSNTNTVTAEAHFTTEKIRDGFYTSLVVDYKILDRSNIKPGDKIIVKLPDVFKNIKPVYSKEHFSNCTVNGDTITLTFGPNINEGVQGYFTLQMYGDSKVENKSYEATATIGDKVVKASVEGEVVESGGGQSPDMYKVFGSGFPVNNLGEGVIVDRNKPVPYSIVVNRNRKNLGTMTLKDNIPSGMALDKNSLKIYEISPNNDYKDVTNIYLNSGRVSMDYTHLQISFDPGNMYMVNYNTFVTATEDKYNNTATMTDYYGKVQGQAVAILGSGAGAINVYKTVDKENVSNFGDQNITYHIKFDSFGTFLKGTMHIQDKINPKLTDIKVTGTKQFTVKYDSATKTLEAVNDKSTIEPGDNAEITINASFKDVQPGEKINNTAQVNGGDTNTVHTTKSPLIQLSKVGVDNPNHLLSGAEFEVINADNNERVSNIVTEKGNTNTLITSDKPIKFELPYGNYKLVEIKAPNGYALNTNPIDFSVNDNSTIINLTAKDNPTGNIKIVKTNDLKEPLQGAKFNLVKDGKVIKTGETDKEGILEFNNIEVGDYKIVEVSAPKGYEISKDTSVKVTKDQTSLVNIVDKNILGTLNITKIGNDGTKLSGAEFTVEGPNGFKKVITTNEEGLANLNNLSWGTYTVKETKAPIGYELSGEAQSITINADNVSNTQNLTFSDKKILGSLVITKEGSDKEKLAGATFEITGPNNFNKTVVTGKDGTVSIDGLAWGSYEVKEIKAPQGYNLDKAPQTVEINSSNVKAIQNLVFKDSKILGNLNITKIGNDGEKLSGAEFTVEGPNGYKQVVTTDKAGVATLNNIPWGTYTIKETKAPIGYELSGKQQTITIDANNVSNVQNLTFNDTKILGNLVITKTDEEGNVLSGAKFMVTGPNGFKKEITTDSKGIASLDNIEWGDYKVQEIKAPEGYNLNSVAQTVEVSKFTVGQPQKLIFKDSKILGSLAITKIGNDGEKLSGAEFTVEGPNGFNKVVTTNKNGVANLNNLSWGTYTIKETKAPIGYELSEKQQTITINADNVSNVQNLTFNDTKILGNLVITKTDEEGNVLSGAKFMVTGPNYFKKEITTDSKGIASLDNIEWGTYKVQEIKAPEGYNLNSVAQTVKVSKFIVGQPQKLIFKDKKILGSLAITKLGNDGEKLSGAEFTVTGPNGYKQVVTTDKAGVAILNNIPWGTYEIKETKAPEGYKLNKEMQTITIGASTVEKQQNITIIDGKELGSLVITKEGPDKEKLAGATFEITGPNNFNKTVVTGKDGTVSIDGLAWGSYEVKEIKAPQGYNLDKAPQIVEINSSNVKSIQSLIFKDSKKTGTLNITKIGNDGTKLSGAEFTVEGPNGFKKVVTTNKDGVANLNNLSWGTYTIKETKAPEGYNLNNEVKVIKIDSKNAGEVQRVIVKDDKIIEPIVPKEDKSSEGNEIVPKEDNPVENNNIEQNENKPVENDNVTPKESSSTESSITPKEVKQSSDKSDKQDAKSQDYKENNSRSNNPLTGENGQMVVVLIILAAAIILLILNNTKFKKRKN</sequence>
<feature type="domain" description="SpaA-like prealbumin fold" evidence="9">
    <location>
        <begin position="986"/>
        <end position="1065"/>
    </location>
</feature>
<feature type="region of interest" description="Disordered" evidence="7">
    <location>
        <begin position="1444"/>
        <end position="1529"/>
    </location>
</feature>
<keyword evidence="6" id="KW-0572">Peptidoglycan-anchor</keyword>
<feature type="transmembrane region" description="Helical" evidence="8">
    <location>
        <begin position="1532"/>
        <end position="1550"/>
    </location>
</feature>
<organism evidence="10 11">
    <name type="scientific">Clostridium thermobutyricum DSM 4928</name>
    <dbReference type="NCBI Taxonomy" id="1121339"/>
    <lineage>
        <taxon>Bacteria</taxon>
        <taxon>Bacillati</taxon>
        <taxon>Bacillota</taxon>
        <taxon>Clostridia</taxon>
        <taxon>Eubacteriales</taxon>
        <taxon>Clostridiaceae</taxon>
        <taxon>Clostridium</taxon>
    </lineage>
</organism>
<evidence type="ECO:0000256" key="6">
    <source>
        <dbReference type="ARBA" id="ARBA00023088"/>
    </source>
</evidence>
<feature type="domain" description="SpaA-like prealbumin fold" evidence="9">
    <location>
        <begin position="438"/>
        <end position="532"/>
    </location>
</feature>
<protein>
    <submittedName>
        <fullName evidence="10">Cna protein B-type domain protein</fullName>
    </submittedName>
</protein>
<keyword evidence="8" id="KW-0812">Transmembrane</keyword>
<evidence type="ECO:0000256" key="4">
    <source>
        <dbReference type="ARBA" id="ARBA00022525"/>
    </source>
</evidence>
<evidence type="ECO:0000256" key="3">
    <source>
        <dbReference type="ARBA" id="ARBA00022512"/>
    </source>
</evidence>
<dbReference type="InterPro" id="IPR011252">
    <property type="entry name" value="Fibrogen-bd_dom1"/>
</dbReference>
<evidence type="ECO:0000256" key="8">
    <source>
        <dbReference type="SAM" id="Phobius"/>
    </source>
</evidence>
<evidence type="ECO:0000313" key="10">
    <source>
        <dbReference type="EMBL" id="OPX49115.1"/>
    </source>
</evidence>
<dbReference type="OrthoDB" id="3265073at2"/>
<dbReference type="PANTHER" id="PTHR36108">
    <property type="entry name" value="COLOSSIN-B-RELATED"/>
    <property type="match status" value="1"/>
</dbReference>
<dbReference type="GO" id="GO:0007155">
    <property type="term" value="P:cell adhesion"/>
    <property type="evidence" value="ECO:0007669"/>
    <property type="project" value="InterPro"/>
</dbReference>
<feature type="domain" description="SpaA-like prealbumin fold" evidence="9">
    <location>
        <begin position="535"/>
        <end position="618"/>
    </location>
</feature>
<feature type="compositionally biased region" description="Basic and acidic residues" evidence="7">
    <location>
        <begin position="1497"/>
        <end position="1520"/>
    </location>
</feature>
<evidence type="ECO:0000256" key="7">
    <source>
        <dbReference type="SAM" id="MobiDB-lite"/>
    </source>
</evidence>
<keyword evidence="8" id="KW-1133">Transmembrane helix</keyword>
<dbReference type="InterPro" id="IPR008966">
    <property type="entry name" value="Adhesion_dom_sf"/>
</dbReference>
<evidence type="ECO:0000256" key="1">
    <source>
        <dbReference type="ARBA" id="ARBA00004191"/>
    </source>
</evidence>
<dbReference type="Proteomes" id="UP000191448">
    <property type="component" value="Unassembled WGS sequence"/>
</dbReference>
<feature type="compositionally biased region" description="Basic and acidic residues" evidence="7">
    <location>
        <begin position="1444"/>
        <end position="1462"/>
    </location>
</feature>
<dbReference type="InterPro" id="IPR041033">
    <property type="entry name" value="SpaA_PFL_dom_1"/>
</dbReference>
<evidence type="ECO:0000256" key="2">
    <source>
        <dbReference type="ARBA" id="ARBA00007257"/>
    </source>
</evidence>
<keyword evidence="3" id="KW-0134">Cell wall</keyword>
<keyword evidence="8" id="KW-0472">Membrane</keyword>
<comment type="similarity">
    <text evidence="2">Belongs to the serine-aspartate repeat-containing protein (SDr) family.</text>
</comment>
<evidence type="ECO:0000256" key="5">
    <source>
        <dbReference type="ARBA" id="ARBA00022729"/>
    </source>
</evidence>
<dbReference type="PANTHER" id="PTHR36108:SF13">
    <property type="entry name" value="COLOSSIN-B-RELATED"/>
    <property type="match status" value="1"/>
</dbReference>
<dbReference type="InterPro" id="IPR013783">
    <property type="entry name" value="Ig-like_fold"/>
</dbReference>
<dbReference type="Gene3D" id="2.60.40.1280">
    <property type="match status" value="1"/>
</dbReference>
<comment type="caution">
    <text evidence="10">The sequence shown here is derived from an EMBL/GenBank/DDBJ whole genome shotgun (WGS) entry which is preliminary data.</text>
</comment>
<keyword evidence="4" id="KW-0964">Secreted</keyword>
<comment type="subcellular location">
    <subcellularLocation>
        <location evidence="1">Secreted</location>
        <location evidence="1">Cell wall</location>
    </subcellularLocation>
</comment>